<dbReference type="InterPro" id="IPR050711">
    <property type="entry name" value="ET-N_metabolism_enzyme"/>
</dbReference>
<comment type="pathway">
    <text evidence="3">Energy metabolism; nitrogen metabolism.</text>
</comment>
<feature type="region of interest" description="Disordered" evidence="18">
    <location>
        <begin position="1612"/>
        <end position="1638"/>
    </location>
</feature>
<dbReference type="Proteomes" id="UP001152797">
    <property type="component" value="Unassembled WGS sequence"/>
</dbReference>
<proteinExistence type="inferred from homology"/>
<comment type="caution">
    <text evidence="20">The sequence shown here is derived from an EMBL/GenBank/DDBJ whole genome shotgun (WGS) entry which is preliminary data.</text>
</comment>
<evidence type="ECO:0000256" key="10">
    <source>
        <dbReference type="ARBA" id="ARBA00022962"/>
    </source>
</evidence>
<keyword evidence="10" id="KW-0315">Glutamine amidotransferase</keyword>
<evidence type="ECO:0000256" key="5">
    <source>
        <dbReference type="ARBA" id="ARBA00009716"/>
    </source>
</evidence>
<dbReference type="InterPro" id="IPR002932">
    <property type="entry name" value="Glu_synthdom"/>
</dbReference>
<feature type="region of interest" description="Disordered" evidence="18">
    <location>
        <begin position="1563"/>
        <end position="1594"/>
    </location>
</feature>
<dbReference type="GO" id="GO:0016040">
    <property type="term" value="F:glutamate synthase (NADH) activity"/>
    <property type="evidence" value="ECO:0007669"/>
    <property type="project" value="TreeGrafter"/>
</dbReference>
<evidence type="ECO:0000256" key="18">
    <source>
        <dbReference type="SAM" id="MobiDB-lite"/>
    </source>
</evidence>
<dbReference type="PROSITE" id="PS51278">
    <property type="entry name" value="GATASE_TYPE_2"/>
    <property type="match status" value="1"/>
</dbReference>
<keyword evidence="14" id="KW-0314">Glutamate biosynthesis</keyword>
<keyword evidence="7" id="KW-0285">Flavoprotein</keyword>
<evidence type="ECO:0000256" key="14">
    <source>
        <dbReference type="ARBA" id="ARBA00023164"/>
    </source>
</evidence>
<keyword evidence="11" id="KW-0560">Oxidoreductase</keyword>
<keyword evidence="22" id="KW-1185">Reference proteome</keyword>
<protein>
    <recommendedName>
        <fullName evidence="17">glutamate synthase (ferredoxin)</fullName>
        <ecNumber evidence="17">1.4.7.1</ecNumber>
    </recommendedName>
</protein>
<keyword evidence="6" id="KW-0028">Amino-acid biosynthesis</keyword>
<keyword evidence="8" id="KW-0288">FMN</keyword>
<dbReference type="GO" id="GO:0046872">
    <property type="term" value="F:metal ion binding"/>
    <property type="evidence" value="ECO:0007669"/>
    <property type="project" value="UniProtKB-KW"/>
</dbReference>
<gene>
    <name evidence="20" type="ORF">C1SCF055_LOCUS22199</name>
</gene>
<keyword evidence="15" id="KW-0003">3Fe-4S</keyword>
<evidence type="ECO:0000256" key="7">
    <source>
        <dbReference type="ARBA" id="ARBA00022630"/>
    </source>
</evidence>
<dbReference type="Gene3D" id="2.160.20.60">
    <property type="entry name" value="Glutamate synthase, alpha subunit, C-terminal domain"/>
    <property type="match status" value="1"/>
</dbReference>
<dbReference type="SUPFAM" id="SSF69336">
    <property type="entry name" value="Alpha subunit of glutamate synthase, C-terminal domain"/>
    <property type="match status" value="1"/>
</dbReference>
<dbReference type="EC" id="1.4.7.1" evidence="17"/>
<dbReference type="GO" id="GO:0051538">
    <property type="term" value="F:3 iron, 4 sulfur cluster binding"/>
    <property type="evidence" value="ECO:0007669"/>
    <property type="project" value="UniProtKB-KW"/>
</dbReference>
<dbReference type="GO" id="GO:0016041">
    <property type="term" value="F:glutamate synthase (ferredoxin) activity"/>
    <property type="evidence" value="ECO:0007669"/>
    <property type="project" value="UniProtKB-EC"/>
</dbReference>
<evidence type="ECO:0000313" key="21">
    <source>
        <dbReference type="EMBL" id="CAL4782980.1"/>
    </source>
</evidence>
<keyword evidence="13" id="KW-0411">Iron-sulfur</keyword>
<dbReference type="InterPro" id="IPR006982">
    <property type="entry name" value="Glu_synth_centr_N"/>
</dbReference>
<dbReference type="EMBL" id="CAMXCT010002104">
    <property type="protein sequence ID" value="CAI3995668.1"/>
    <property type="molecule type" value="Genomic_DNA"/>
</dbReference>
<dbReference type="InterPro" id="IPR036485">
    <property type="entry name" value="Glu_synth_asu_C_sf"/>
</dbReference>
<dbReference type="EMBL" id="CAMXCT030002104">
    <property type="protein sequence ID" value="CAL4782980.1"/>
    <property type="molecule type" value="Genomic_DNA"/>
</dbReference>
<dbReference type="GO" id="GO:0006537">
    <property type="term" value="P:glutamate biosynthetic process"/>
    <property type="evidence" value="ECO:0007669"/>
    <property type="project" value="UniProtKB-KW"/>
</dbReference>
<evidence type="ECO:0000313" key="22">
    <source>
        <dbReference type="Proteomes" id="UP001152797"/>
    </source>
</evidence>
<evidence type="ECO:0000259" key="19">
    <source>
        <dbReference type="PROSITE" id="PS51278"/>
    </source>
</evidence>
<dbReference type="PANTHER" id="PTHR11938:SF133">
    <property type="entry name" value="GLUTAMATE SYNTHASE (NADH)"/>
    <property type="match status" value="1"/>
</dbReference>
<comment type="pathway">
    <text evidence="4">Nitrogen metabolism.</text>
</comment>
<keyword evidence="12" id="KW-0408">Iron</keyword>
<evidence type="ECO:0000256" key="13">
    <source>
        <dbReference type="ARBA" id="ARBA00023014"/>
    </source>
</evidence>
<dbReference type="Gene3D" id="3.30.70.1230">
    <property type="entry name" value="Nucleotide cyclase"/>
    <property type="match status" value="1"/>
</dbReference>
<evidence type="ECO:0000256" key="8">
    <source>
        <dbReference type="ARBA" id="ARBA00022643"/>
    </source>
</evidence>
<feature type="domain" description="Glutamine amidotransferase type-2" evidence="19">
    <location>
        <begin position="24"/>
        <end position="435"/>
    </location>
</feature>
<comment type="cofactor">
    <cofactor evidence="1">
        <name>FMN</name>
        <dbReference type="ChEBI" id="CHEBI:58210"/>
    </cofactor>
</comment>
<dbReference type="SUPFAM" id="SSF56235">
    <property type="entry name" value="N-terminal nucleophile aminohydrolases (Ntn hydrolases)"/>
    <property type="match status" value="1"/>
</dbReference>
<dbReference type="FunFam" id="3.60.20.10:FF:000001">
    <property type="entry name" value="Glutamate synthase, large subunit"/>
    <property type="match status" value="1"/>
</dbReference>
<evidence type="ECO:0000256" key="16">
    <source>
        <dbReference type="ARBA" id="ARBA00037928"/>
    </source>
</evidence>
<dbReference type="Gene3D" id="3.60.20.10">
    <property type="entry name" value="Glutamine Phosphoribosylpyrophosphate, subunit 1, domain 1"/>
    <property type="match status" value="1"/>
</dbReference>
<dbReference type="CDD" id="cd02808">
    <property type="entry name" value="GltS_FMN"/>
    <property type="match status" value="1"/>
</dbReference>
<dbReference type="SUPFAM" id="SSF51395">
    <property type="entry name" value="FMN-linked oxidoreductases"/>
    <property type="match status" value="1"/>
</dbReference>
<dbReference type="Pfam" id="PF01493">
    <property type="entry name" value="GXGXG"/>
    <property type="match status" value="1"/>
</dbReference>
<comment type="cofactor">
    <cofactor evidence="2">
        <name>[3Fe-4S] cluster</name>
        <dbReference type="ChEBI" id="CHEBI:21137"/>
    </cofactor>
</comment>
<evidence type="ECO:0000313" key="20">
    <source>
        <dbReference type="EMBL" id="CAI3995668.1"/>
    </source>
</evidence>
<reference evidence="21 22" key="2">
    <citation type="submission" date="2024-05" db="EMBL/GenBank/DDBJ databases">
        <authorList>
            <person name="Chen Y."/>
            <person name="Shah S."/>
            <person name="Dougan E. K."/>
            <person name="Thang M."/>
            <person name="Chan C."/>
        </authorList>
    </citation>
    <scope>NUCLEOTIDE SEQUENCE [LARGE SCALE GENOMIC DNA]</scope>
</reference>
<organism evidence="20">
    <name type="scientific">Cladocopium goreaui</name>
    <dbReference type="NCBI Taxonomy" id="2562237"/>
    <lineage>
        <taxon>Eukaryota</taxon>
        <taxon>Sar</taxon>
        <taxon>Alveolata</taxon>
        <taxon>Dinophyceae</taxon>
        <taxon>Suessiales</taxon>
        <taxon>Symbiodiniaceae</taxon>
        <taxon>Cladocopium</taxon>
    </lineage>
</organism>
<dbReference type="EMBL" id="CAMXCT020002104">
    <property type="protein sequence ID" value="CAL1149043.1"/>
    <property type="molecule type" value="Genomic_DNA"/>
</dbReference>
<accession>A0A9P1CR25</accession>
<comment type="similarity">
    <text evidence="5">Belongs to the glutamate synthase family.</text>
</comment>
<sequence>MALHWDQIPKKQGLYDPSMESDACGVGAVMDMNRKKSRKTLTDARDMAVRMTHRGAKQAHEDDGDGVGIMISVPDEYLRSCCNFDLPPEGQYGVGNLFMPRQEDKREDAVKLVGRMARRLGLEVIGWRKPLPVNSLVLGPYAKSTEPFVAQVFVGMAESLVPESGSEGATSKAKASPGEYEGLPLETRLFLLRRAVALRAREVFVCSLSCRTITYKGQFKPDQLFEYYMDLKSEQCTAFLALVHSRFSTNSFPSWNRAHPFRRIAHNGEINTLAGNRNSIRTREALMTNSKAFGDAPLEAFFPVDEDIGSDSALLDNVVELLLAAGTRDLAEVIMMVIPEAWQNTNLMQPEKKDFYKYLSCVMEPWDGPALVCFTDGIQFGATLDRNGLRPGRFYITKDQRLILASEVGVVDVRPEEVQFKGRLRPGKMLLVDFAQGRMIEDTELKMRYATKKPYGEYLKKNSVELKDRLGPEPKSDFALIEELLEEELGSLEGKELTQINKRVLPLLKYCGYTYEKMDMLIAPMVKSGSEPLGSMGQDMPLACLSKMPRQPFDYFSQLFAQATNPPIDPIREANVMSLTCPIGPERSLLEPSPDACRRVFLDSPILCPRRYNAIFGLQDDGFPTVVLDMTYGLNESTSKARQADRAIRGNNLLKERLEQICKEAEAAILGDGAAVLVLSHRKAGQSRVPVSSLLAVGALHQDLIAKKLRAKVALIVEAADAYEIHHFCCLLGFGCDAIYPYLCYLSLLRVRGCSLPLNKRIENFRSGSDSGILKVMSKMGISCLQSYKGAQLFQAVGLDKEVISKCFTGCKFVLNGAGFNIFSQDAMELHKLAFPERPQPMLVDEEVEELDDFGEYHFRSIHETEIHMNTPDVIYKMQEAAQNNSTDAYKMFSTWQNKITEQTEIRGQLDFREEECVPVPLNEVEPAVEIVKRFCTGAASFGSISDEAHRAMAIAMNRIGGKSNTGEGGEDPMRFTQLEPGEFEAGAVKWDIVGGDTFRSKIKQVASGRFGVTAEYLANADELQIKLAQGAKPGEGGELPGHKVIGKIAETRKATPGVGLISPPPHHDMYSIEDVAQLIKDLKNANPSARISVKLVARIGIGVIASGVVKGKADHLTISGMSGGTGAAKWGSIKHCGLPWEIGLAETHQTLVLNGLRNRVTLQTDGQVRTGRDVVIAAMLGAEEIAMTTAPLITLGCIMMRKCHLNTCPVGVATQDPELRQKFTGQPEHLINFLFMVAEEAREIMASLGIKKFTELIGRTDLLRPKGYLKDNPKTADLDFADLLKPAWTMESMMGNSADNPMYCCEPQDHELAHALDQSLVSRCSSVLTDSSNSKVRLKGVPINNVDRSVGGILSFEVSKKFGAKGLPEGSLHINFIGSSGQSFGNFLAPGITFELEGDANDYIGKGLSGGTIVVYKPKEASYNSESAIIAGNAALYGATDGKAFFGGIAAERFAVRNSGATAVCEGVGDHGCEYMTRGTVIVLGQMGQNFAAGMSGGVAYVLDLEEMLGSEKFISTTVQGCIEKEGAIAEWKLCNASGVHLEKIEEEEDDLAEKPDLRACSADRNGASATPKQQGPKGRTGPAGNGPNGLTLLSEPTRKVAVFELSKLRNGASATPKQQGPEGRTGPPDNGPNCLTCPDDLRPQERFTIRPTLITQHQFEDWHLAFFFDARPFVKQESLFNIMLTAFICLVLCGASMQFSKDANNLVLRPVERMIEKVNLIRDNPLAAMKMADDEFKGEEMKKFRDTNNREKQHVWLEKYHMGWLSKTIGWLTFKGPIREDAMMETAILEKTIIKLGSLLALGFGEAGARIVADNMQGLDSAGVNAMVPGRRVDCIIGSACIRDFSTATEVLQGKVMTFVNQIAEIVHGLVCEFHGAPNKNSGDRFLLIWRLGSLNSQQQMRLADMAMVSCIRILGCAHSNRTLADYRTHPGLIQRLGANCRVNLSFGLHRGWAIEGAVGSEFKIDASYLSPNVSIAESLEHATKVYTVSMLVSQDCVSLCSKVLARQCRLIDKVTMKGSKLPLSLFVYDVETQRMPVREYSNHLEWNVRQRFKARQLFEVEKTRKWASDVNIVQDFVIQSDDVKLMRKVYTTDFQQLFNMGYQNYSEGEWRVARRLLKETQGMLGFQDGPSTALLNFMETYHFEAPPKWMGVRDIL</sequence>
<evidence type="ECO:0000256" key="15">
    <source>
        <dbReference type="ARBA" id="ARBA00023291"/>
    </source>
</evidence>
<evidence type="ECO:0000256" key="9">
    <source>
        <dbReference type="ARBA" id="ARBA00022723"/>
    </source>
</evidence>
<name>A0A9P1CR25_9DINO</name>
<evidence type="ECO:0000256" key="6">
    <source>
        <dbReference type="ARBA" id="ARBA00022605"/>
    </source>
</evidence>
<dbReference type="InterPro" id="IPR013785">
    <property type="entry name" value="Aldolase_TIM"/>
</dbReference>
<evidence type="ECO:0000256" key="2">
    <source>
        <dbReference type="ARBA" id="ARBA00001927"/>
    </source>
</evidence>
<dbReference type="PANTHER" id="PTHR11938">
    <property type="entry name" value="FAD NADPH DEHYDROGENASE/OXIDOREDUCTASE"/>
    <property type="match status" value="1"/>
</dbReference>
<dbReference type="Pfam" id="PF04898">
    <property type="entry name" value="Glu_syn_central"/>
    <property type="match status" value="1"/>
</dbReference>
<evidence type="ECO:0000256" key="4">
    <source>
        <dbReference type="ARBA" id="ARBA00004909"/>
    </source>
</evidence>
<dbReference type="InterPro" id="IPR029787">
    <property type="entry name" value="Nucleotide_cyclase"/>
</dbReference>
<dbReference type="NCBIfam" id="NF008730">
    <property type="entry name" value="PRK11750.1"/>
    <property type="match status" value="1"/>
</dbReference>
<comment type="pathway">
    <text evidence="16">Amino-acid biosynthesis; L-glutamate biosynthesis via GLT pathway; L-glutamate from 2-oxoglutarate and L-glutamine (ferredoxin route): step 1/1.</text>
</comment>
<evidence type="ECO:0000256" key="11">
    <source>
        <dbReference type="ARBA" id="ARBA00023002"/>
    </source>
</evidence>
<dbReference type="Gene3D" id="3.20.20.70">
    <property type="entry name" value="Aldolase class I"/>
    <property type="match status" value="2"/>
</dbReference>
<dbReference type="CDD" id="cd00713">
    <property type="entry name" value="GltS"/>
    <property type="match status" value="1"/>
</dbReference>
<evidence type="ECO:0000256" key="12">
    <source>
        <dbReference type="ARBA" id="ARBA00023004"/>
    </source>
</evidence>
<evidence type="ECO:0000256" key="17">
    <source>
        <dbReference type="ARBA" id="ARBA00039085"/>
    </source>
</evidence>
<dbReference type="OrthoDB" id="4327079at2759"/>
<dbReference type="InterPro" id="IPR002489">
    <property type="entry name" value="Glu_synth_asu_C"/>
</dbReference>
<dbReference type="InterPro" id="IPR029055">
    <property type="entry name" value="Ntn_hydrolases_N"/>
</dbReference>
<evidence type="ECO:0000256" key="3">
    <source>
        <dbReference type="ARBA" id="ARBA00004802"/>
    </source>
</evidence>
<dbReference type="Pfam" id="PF00310">
    <property type="entry name" value="GATase_2"/>
    <property type="match status" value="1"/>
</dbReference>
<dbReference type="SUPFAM" id="SSF55073">
    <property type="entry name" value="Nucleotide cyclase"/>
    <property type="match status" value="1"/>
</dbReference>
<keyword evidence="9" id="KW-0479">Metal-binding</keyword>
<dbReference type="InterPro" id="IPR017932">
    <property type="entry name" value="GATase_2_dom"/>
</dbReference>
<evidence type="ECO:0000256" key="1">
    <source>
        <dbReference type="ARBA" id="ARBA00001917"/>
    </source>
</evidence>
<dbReference type="GO" id="GO:0019676">
    <property type="term" value="P:ammonia assimilation cycle"/>
    <property type="evidence" value="ECO:0007669"/>
    <property type="project" value="TreeGrafter"/>
</dbReference>
<dbReference type="Pfam" id="PF01645">
    <property type="entry name" value="Glu_synthase"/>
    <property type="match status" value="1"/>
</dbReference>
<reference evidence="20" key="1">
    <citation type="submission" date="2022-10" db="EMBL/GenBank/DDBJ databases">
        <authorList>
            <person name="Chen Y."/>
            <person name="Dougan E. K."/>
            <person name="Chan C."/>
            <person name="Rhodes N."/>
            <person name="Thang M."/>
        </authorList>
    </citation>
    <scope>NUCLEOTIDE SEQUENCE</scope>
</reference>